<evidence type="ECO:0000313" key="2">
    <source>
        <dbReference type="Proteomes" id="UP001162001"/>
    </source>
</evidence>
<dbReference type="EMBL" id="MT418680">
    <property type="protein sequence ID" value="QKF94442.1"/>
    <property type="molecule type" value="Genomic_DNA"/>
</dbReference>
<organism evidence="1 2">
    <name type="scientific">Fadolivirus FV1/VV64</name>
    <dbReference type="NCBI Taxonomy" id="3070911"/>
    <lineage>
        <taxon>Viruses</taxon>
        <taxon>Varidnaviria</taxon>
        <taxon>Bamfordvirae</taxon>
        <taxon>Nucleocytoviricota</taxon>
        <taxon>Megaviricetes</taxon>
        <taxon>Imitervirales</taxon>
        <taxon>Mimiviridae</taxon>
        <taxon>Klosneuvirinae</taxon>
        <taxon>Fadolivirus</taxon>
        <taxon>Fadolivirus algeromassiliense</taxon>
    </lineage>
</organism>
<name>A0A7D3R1E8_9VIRU</name>
<gene>
    <name evidence="1" type="ORF">Fadolivirus_1_984</name>
</gene>
<accession>A0A7D3R1E8</accession>
<sequence length="189" mass="21150">MSNFSFSVSKDFATLANIAILFNSITSNISVPLQTINPYGDAIEIIFTNELNDEQKVILNTLVTQWDNLTPITYNQIVPISLKANGISNTIYKRYGVYGYLGSKYIGEIKKISIVSYMDNATNYSVRIYDVTNSKIIVESVFTNKTEMMLDMGQLSNIPETASVIEIQIKKTGGTANDKVYSEVIMFYS</sequence>
<evidence type="ECO:0000313" key="1">
    <source>
        <dbReference type="EMBL" id="QKF94442.1"/>
    </source>
</evidence>
<protein>
    <submittedName>
        <fullName evidence="1">Uncharacterized protein</fullName>
    </submittedName>
</protein>
<proteinExistence type="predicted"/>
<reference evidence="1 2" key="1">
    <citation type="submission" date="2020-04" db="EMBL/GenBank/DDBJ databases">
        <title>Advantages and limits of metagenomic assembly and binning of a giant virus.</title>
        <authorList>
            <person name="Schulz F."/>
            <person name="Andreani J."/>
            <person name="Francis R."/>
            <person name="Boudjemaa H."/>
            <person name="Bou Khalil J.Y."/>
            <person name="Lee J."/>
            <person name="La Scola B."/>
            <person name="Woyke T."/>
        </authorList>
    </citation>
    <scope>NUCLEOTIDE SEQUENCE [LARGE SCALE GENOMIC DNA]</scope>
    <source>
        <strain evidence="1 2">FV1/VV64</strain>
    </source>
</reference>
<keyword evidence="2" id="KW-1185">Reference proteome</keyword>
<dbReference type="Proteomes" id="UP001162001">
    <property type="component" value="Segment"/>
</dbReference>